<dbReference type="HAMAP" id="MF_01216">
    <property type="entry name" value="Azoreductase_type1"/>
    <property type="match status" value="1"/>
</dbReference>
<name>A0ABS3YPM2_9BACT</name>
<dbReference type="SUPFAM" id="SSF52218">
    <property type="entry name" value="Flavoproteins"/>
    <property type="match status" value="1"/>
</dbReference>
<comment type="caution">
    <text evidence="8">The sequence shown here is derived from an EMBL/GenBank/DDBJ whole genome shotgun (WGS) entry which is preliminary data.</text>
</comment>
<keyword evidence="1 6" id="KW-0285">Flavoprotein</keyword>
<feature type="binding site" evidence="6">
    <location>
        <position position="9"/>
    </location>
    <ligand>
        <name>FMN</name>
        <dbReference type="ChEBI" id="CHEBI:58210"/>
    </ligand>
</feature>
<sequence>MKILNVQSSASMECSLTRKLSASFLHILKTRFERVEIMELDLVKCPPPFITPDWIAGAFSKAELTEQQQMALNRSDEYIRQIEAADLIIIGTPMYNYGMPAVLKAWFDQIARINKTFSFDLSRGDFPIEPVLHGKKLVLFTSSGEFDFQKGGEREAFDHLVPHIKSCAHYLGVINENDLYHIGIEYQEFKDKRHESSKNEAFARITTLVDEICLY</sequence>
<dbReference type="RefSeq" id="WP_209137471.1">
    <property type="nucleotide sequence ID" value="NZ_JAGHKO010000001.1"/>
</dbReference>
<evidence type="ECO:0000256" key="4">
    <source>
        <dbReference type="ARBA" id="ARBA00023027"/>
    </source>
</evidence>
<evidence type="ECO:0000256" key="1">
    <source>
        <dbReference type="ARBA" id="ARBA00022630"/>
    </source>
</evidence>
<proteinExistence type="inferred from homology"/>
<dbReference type="Proteomes" id="UP000677244">
    <property type="component" value="Unassembled WGS sequence"/>
</dbReference>
<keyword evidence="3 6" id="KW-0560">Oxidoreductase</keyword>
<dbReference type="EMBL" id="JAGHKO010000001">
    <property type="protein sequence ID" value="MBO9199405.1"/>
    <property type="molecule type" value="Genomic_DNA"/>
</dbReference>
<dbReference type="InterPro" id="IPR050104">
    <property type="entry name" value="FMN-dep_NADH:Q_OxRdtase_AzoR1"/>
</dbReference>
<evidence type="ECO:0000256" key="3">
    <source>
        <dbReference type="ARBA" id="ARBA00023002"/>
    </source>
</evidence>
<evidence type="ECO:0000256" key="2">
    <source>
        <dbReference type="ARBA" id="ARBA00022643"/>
    </source>
</evidence>
<dbReference type="PANTHER" id="PTHR43741">
    <property type="entry name" value="FMN-DEPENDENT NADH-AZOREDUCTASE 1"/>
    <property type="match status" value="1"/>
</dbReference>
<reference evidence="8 9" key="1">
    <citation type="submission" date="2021-03" db="EMBL/GenBank/DDBJ databases">
        <title>Assistant Professor.</title>
        <authorList>
            <person name="Huq M.A."/>
        </authorList>
    </citation>
    <scope>NUCLEOTIDE SEQUENCE [LARGE SCALE GENOMIC DNA]</scope>
    <source>
        <strain evidence="8 9">MAH-29</strain>
    </source>
</reference>
<protein>
    <recommendedName>
        <fullName evidence="6">FMN dependent NADH:quinone oxidoreductase</fullName>
        <ecNumber evidence="6">1.6.5.-</ecNumber>
    </recommendedName>
    <alternativeName>
        <fullName evidence="6">Azo-dye reductase</fullName>
    </alternativeName>
    <alternativeName>
        <fullName evidence="6">FMN-dependent NADH-azo compound oxidoreductase</fullName>
    </alternativeName>
    <alternativeName>
        <fullName evidence="6">FMN-dependent NADH-azoreductase</fullName>
        <ecNumber evidence="6">1.7.1.17</ecNumber>
    </alternativeName>
</protein>
<dbReference type="InterPro" id="IPR003680">
    <property type="entry name" value="Flavodoxin_fold"/>
</dbReference>
<dbReference type="EC" id="1.6.5.-" evidence="6"/>
<keyword evidence="4 6" id="KW-0520">NAD</keyword>
<dbReference type="Gene3D" id="3.40.50.360">
    <property type="match status" value="1"/>
</dbReference>
<dbReference type="EC" id="1.7.1.17" evidence="6"/>
<dbReference type="PANTHER" id="PTHR43741:SF4">
    <property type="entry name" value="FMN-DEPENDENT NADH:QUINONE OXIDOREDUCTASE"/>
    <property type="match status" value="1"/>
</dbReference>
<comment type="subunit">
    <text evidence="6">Homodimer.</text>
</comment>
<comment type="similarity">
    <text evidence="6">Belongs to the azoreductase type 1 family.</text>
</comment>
<comment type="function">
    <text evidence="6">Quinone reductase that provides resistance to thiol-specific stress caused by electrophilic quinones.</text>
</comment>
<gene>
    <name evidence="6" type="primary">azoR</name>
    <name evidence="8" type="ORF">J7I42_03945</name>
</gene>
<evidence type="ECO:0000256" key="6">
    <source>
        <dbReference type="HAMAP-Rule" id="MF_01216"/>
    </source>
</evidence>
<dbReference type="InterPro" id="IPR023048">
    <property type="entry name" value="NADH:quinone_OxRdtase_FMN_depd"/>
</dbReference>
<evidence type="ECO:0000313" key="8">
    <source>
        <dbReference type="EMBL" id="MBO9199405.1"/>
    </source>
</evidence>
<evidence type="ECO:0000259" key="7">
    <source>
        <dbReference type="Pfam" id="PF02525"/>
    </source>
</evidence>
<comment type="cofactor">
    <cofactor evidence="6">
        <name>FMN</name>
        <dbReference type="ChEBI" id="CHEBI:58210"/>
    </cofactor>
    <text evidence="6">Binds 1 FMN per subunit.</text>
</comment>
<dbReference type="InterPro" id="IPR029039">
    <property type="entry name" value="Flavoprotein-like_sf"/>
</dbReference>
<keyword evidence="2 6" id="KW-0288">FMN</keyword>
<feature type="domain" description="Flavodoxin-like fold" evidence="7">
    <location>
        <begin position="1"/>
        <end position="176"/>
    </location>
</feature>
<comment type="catalytic activity">
    <reaction evidence="6">
        <text>2 a quinone + NADH + H(+) = 2 a 1,4-benzosemiquinone + NAD(+)</text>
        <dbReference type="Rhea" id="RHEA:65952"/>
        <dbReference type="ChEBI" id="CHEBI:15378"/>
        <dbReference type="ChEBI" id="CHEBI:57540"/>
        <dbReference type="ChEBI" id="CHEBI:57945"/>
        <dbReference type="ChEBI" id="CHEBI:132124"/>
        <dbReference type="ChEBI" id="CHEBI:134225"/>
    </reaction>
</comment>
<organism evidence="8 9">
    <name type="scientific">Niastella soli</name>
    <dbReference type="NCBI Taxonomy" id="2821487"/>
    <lineage>
        <taxon>Bacteria</taxon>
        <taxon>Pseudomonadati</taxon>
        <taxon>Bacteroidota</taxon>
        <taxon>Chitinophagia</taxon>
        <taxon>Chitinophagales</taxon>
        <taxon>Chitinophagaceae</taxon>
        <taxon>Niastella</taxon>
    </lineage>
</organism>
<comment type="catalytic activity">
    <reaction evidence="5">
        <text>N,N-dimethyl-1,4-phenylenediamine + anthranilate + 2 NAD(+) = 2-(4-dimethylaminophenyl)diazenylbenzoate + 2 NADH + 2 H(+)</text>
        <dbReference type="Rhea" id="RHEA:55872"/>
        <dbReference type="ChEBI" id="CHEBI:15378"/>
        <dbReference type="ChEBI" id="CHEBI:15783"/>
        <dbReference type="ChEBI" id="CHEBI:16567"/>
        <dbReference type="ChEBI" id="CHEBI:57540"/>
        <dbReference type="ChEBI" id="CHEBI:57945"/>
        <dbReference type="ChEBI" id="CHEBI:71579"/>
        <dbReference type="EC" id="1.7.1.17"/>
    </reaction>
    <physiologicalReaction direction="right-to-left" evidence="5">
        <dbReference type="Rhea" id="RHEA:55874"/>
    </physiologicalReaction>
</comment>
<accession>A0ABS3YPM2</accession>
<comment type="function">
    <text evidence="6">Also exhibits azoreductase activity. Catalyzes the reductive cleavage of the azo bond in aromatic azo compounds to the corresponding amines.</text>
</comment>
<keyword evidence="9" id="KW-1185">Reference proteome</keyword>
<comment type="caution">
    <text evidence="6">Lacks conserved residue(s) required for the propagation of feature annotation.</text>
</comment>
<evidence type="ECO:0000313" key="9">
    <source>
        <dbReference type="Proteomes" id="UP000677244"/>
    </source>
</evidence>
<dbReference type="Pfam" id="PF02525">
    <property type="entry name" value="Flavodoxin_2"/>
    <property type="match status" value="1"/>
</dbReference>
<evidence type="ECO:0000256" key="5">
    <source>
        <dbReference type="ARBA" id="ARBA00048542"/>
    </source>
</evidence>